<name>A0A317FG68_9PROT</name>
<feature type="compositionally biased region" description="Basic residues" evidence="4">
    <location>
        <begin position="1"/>
        <end position="12"/>
    </location>
</feature>
<feature type="region of interest" description="Disordered" evidence="4">
    <location>
        <begin position="477"/>
        <end position="499"/>
    </location>
</feature>
<dbReference type="Pfam" id="PF05860">
    <property type="entry name" value="TPS"/>
    <property type="match status" value="1"/>
</dbReference>
<dbReference type="SUPFAM" id="SSF51126">
    <property type="entry name" value="Pectin lyase-like"/>
    <property type="match status" value="1"/>
</dbReference>
<comment type="caution">
    <text evidence="6">The sequence shown here is derived from an EMBL/GenBank/DDBJ whole genome shotgun (WGS) entry which is preliminary data.</text>
</comment>
<evidence type="ECO:0000256" key="1">
    <source>
        <dbReference type="ARBA" id="ARBA00004613"/>
    </source>
</evidence>
<gene>
    <name evidence="6" type="ORF">DFH01_01835</name>
</gene>
<dbReference type="PANTHER" id="PTHR12338">
    <property type="entry name" value="AUTOTRANSPORTER"/>
    <property type="match status" value="1"/>
</dbReference>
<evidence type="ECO:0000256" key="4">
    <source>
        <dbReference type="SAM" id="MobiDB-lite"/>
    </source>
</evidence>
<feature type="compositionally biased region" description="Polar residues" evidence="4">
    <location>
        <begin position="481"/>
        <end position="490"/>
    </location>
</feature>
<dbReference type="PANTHER" id="PTHR12338:SF8">
    <property type="entry name" value="HEME_HEMOPEXIN-BINDING PROTEIN"/>
    <property type="match status" value="1"/>
</dbReference>
<proteinExistence type="predicted"/>
<keyword evidence="3" id="KW-0732">Signal</keyword>
<dbReference type="InterPro" id="IPR008638">
    <property type="entry name" value="FhaB/CdiA-like_TPS"/>
</dbReference>
<dbReference type="NCBIfam" id="TIGR01901">
    <property type="entry name" value="adhes_NPXG"/>
    <property type="match status" value="1"/>
</dbReference>
<dbReference type="InterPro" id="IPR011050">
    <property type="entry name" value="Pectin_lyase_fold/virulence"/>
</dbReference>
<evidence type="ECO:0000256" key="2">
    <source>
        <dbReference type="ARBA" id="ARBA00022525"/>
    </source>
</evidence>
<dbReference type="InterPro" id="IPR050909">
    <property type="entry name" value="Bact_Autotransporter_VF"/>
</dbReference>
<feature type="domain" description="Filamentous haemagglutinin FhaB/tRNA nuclease CdiA-like TPS" evidence="5">
    <location>
        <begin position="54"/>
        <end position="166"/>
    </location>
</feature>
<feature type="region of interest" description="Disordered" evidence="4">
    <location>
        <begin position="1"/>
        <end position="20"/>
    </location>
</feature>
<evidence type="ECO:0000313" key="7">
    <source>
        <dbReference type="Proteomes" id="UP000245765"/>
    </source>
</evidence>
<comment type="subcellular location">
    <subcellularLocation>
        <location evidence="1">Secreted</location>
    </subcellularLocation>
</comment>
<reference evidence="7" key="1">
    <citation type="submission" date="2018-05" db="EMBL/GenBank/DDBJ databases">
        <authorList>
            <person name="Du Z."/>
            <person name="Wang X."/>
        </authorList>
    </citation>
    <scope>NUCLEOTIDE SEQUENCE [LARGE SCALE GENOMIC DNA]</scope>
    <source>
        <strain evidence="7">CQN31</strain>
    </source>
</reference>
<dbReference type="Gene3D" id="2.160.20.10">
    <property type="entry name" value="Single-stranded right-handed beta-helix, Pectin lyase-like"/>
    <property type="match status" value="1"/>
</dbReference>
<accession>A0A317FG68</accession>
<keyword evidence="2" id="KW-0964">Secreted</keyword>
<sequence>MGAGMRPRRRSRTQAGQTGGAVVRLRRRALLASTALQAGFAIGFAIPAAAQPAPNAGPQGGAVVAGQASIARQGNATTITQSTDRAAIDWRTFDVGRDHTVRFQQPGASSMTLNRVTTPRPSEIAGRIQANGGVVVINGAGVLFHRGAQVEAQSFVASTADTTNAAFMAGRLRFDRPGQPGARVENRGEITVREAGLAALVAPGVANSGTIRARLGTVVLAGAETHTLDLHGDGLVAFDVTGQVRTAPRGADGQPAQALVTNTGVVVAEGGTVLMTARAADGVVQQLVSAGGTIRADSSGSRTGSIEIAGVGGGIRIHGTVAAEGARPGERGGTVVARASGDVELAPSARVSASGVAGGGTVAIGTTAARARAQGGGVPADAAARVRVAEGAEVRADATQAGNGGRIAFIGRQAVAMAGKVSARGGPKGGDGGQVEVSADRGLAITGGVDALAPAGKAGTLLLDPLNLHIVGAIPDPPNVEQPTSPTSPQVGAGDAAPGGGDDGYLLASTVTALLGGGNVRLEAGNDLTVSEAFGFSANANSLTLAAGNSVVVNQAITLQGDVILLASDPAIPGATATGQVQVNAAIASTAGSVLLRAFGDAGQVAFGPGGTAQAAERVTLVANGMALPSAAGAIQAPAVEISPNAGRALSFGAGAASGLALPDLAGVQAGTLRLGAATLSGGAPTTLAGSARLAGALSLSGVDLDLRATGAVTQDAALGLSGGMLRAEAGSIRLDNASNAIASLGPLTATAGDLTLVTAGALTAQDAIGATGTATLRAGGTLTLGAGGSIGGAAVSLRAGAGGMALAGGIATPGTLELATTGAVGGDGVISAGLLAGAVGSLSLGGTTPAAIAAIGDLTVRGAFDLRAAGPLAVTGGLRAALLTDGALRLELASGALTADGVIATGTAGVTGGEIALVAPGGVTLSGTVRARSSAGSDGDISIAASGGVIRQTAGSVVAARNLTLAGAEGIVQAGGTLDALRLDAATSAAGAAIELGGANRLDALGSVSAAGSLGVNNAIALALAGPVRAGQAPAGAPDGTLAELRIAAEGAIAVTGTIAAGQAGGGGAPAVAGIVLLQSSDGAQRSGAASAAAIDVAPGAAITAERSGGRGGEVTLGATSTLPGGGAVTIRAPLAVPMGGGIAVTANAVTIGGGAGAGAGALVAPSGHIALTTDALVLEGMPAAGANLVASGGTITIAQRSAAVGVSLGGAAPGLALDADALTRIVGDTLQVGRADGGAVTINGAAALPSVETLRLLSGGDLSATVGGTLQVNRLTAAIGGTIALDTPGGPHQVGTIGALSAGGSLAFRGQGDLVVDGAVQGGPSVALATGPGGSLTLQGGGSVTAAAAGVLTLQADQVALGGPVSTPGGHIEILPATSGRTMTLGGTGGLSLQQGDLDRLSAATLLLGGREADTAQAGDLSVAAAVDLSGRVDRLRLRLQGVAADAGGGTGIRVGRLGNTAAGSAPDVAGLSLLGTGNAIGAVDAFRSGGGFALQSAVPLSLIGPIEAAGALAVTGTGTGANALRVTGSIASGTSGGAASGTAGPLTLETTQGGLVVAGGSVLRSRNGGLTIHGASSGTGGLTTIAAGANVSSASQATIRGDAGLFIAGTVSGPGGVQLRATAPGTGPAFTLAATGSVTSPAGDIGLSIGGIGSATLDGTLAATNGRLVLDGGVVSGRGPVRVETVTGSARALSLTGTANRIGALEALGTSTGGITVSSLDPLTVRGVVQAAGPVTLSAAALTVASGALLSAPGSAMSLTANTIQADGRVEAASLTGRATGGPARFAHAANAVATLGDFSAGTSFLYRGAAALTVAGTVVAPAGVTIATTAAGADALRLSGSATAASGPVSLEVPNGRLRLTGNATAGTAMTLLAGQLSQEAGLARGASLQATIGGAATQAAGATLRSTATDAALTAASFDLAGTLDAARDLRLTATGGDGVLSATTTAGQDAIIAVTGGGFALSGALAAGRDVSATASGDVGVAAALTAGTGTATLVATSGALTLSNDVTAASAVTLQAGAGIAQALGTVQGASVEATAGGAATQAAGATMVATATDIAVTAASFDLAGTLDAARDLRLTATGGDGVLSATTTAGQDAIIAVTGGGFALSGTLAVGRDVSATASGDVGVAAALTAGTGTATLVATSGALTLSNDVTAAGAVTLQAGAGIAQTVGTVQGASIEATAGAAATQAGGATLRSTATDIAITAVSFDLAGTLDAARDVMLTATSGGARLAGIVTADRSIAVEAADGIVQTGSMDAGWTMSLTAQDGDIEIAGSLATGGSPFHLLDIAATRGSIRLTGDIDAGFNAAVMTAGTDIVQSAGSVVGHSVSLKADGAVTQTAGLLHATGVASPASTFLGIEAARFDLAGTLEAASGISAVALSGPGVISGTVTAGGNLSADAVAGTLTLSGTLSSLNQGIFAGAAGITQSGSVTAVDSLSFVATSGSVTIGGTVRSGDVFLGAGGDIRVTGEVRASGELSLQAAGAIEAPGLLVADRLFGSAGGGATMTGDNLIAELGGFRAGGDLTLRNAQPLTVLGAATAGGTIGIETRGALTFATIFGDVALDAPAIRLDAGAILQSSGILRTGALDARATGDILLALPTNRIPLLTARAGGDLTLVTETALTLNGPVTAGGALSLTASDTITVPAGIQASAGTTMTLSGAALDLSGEISAQDLGFDATSGDIAQRAGSIAWTGTAAMNAPGALSQSGGALLGGPDALLTGSAGGAIDLAAGGNRLPRLGPLDAGQQITVASLGDTTVVGALAAAGGPLTLATEGSLTIQPVSLTATAATLTAGGDIAQQAGGSLAVPGAVAVTATGNAALDGSVTGATITVTTGLATSQQASGSMIATGPLTVTAGTDIALDGVVIGNPVTLNAGRNLSQAVTGRLTTTTLTLGIGGDAGFAGGITADLLTGTIGGALLADGPEMRIGLLRDIAAGRSLILVNDQALQVEGSIAAPSLIVYAAGPLTIGNVALNTSGVPYVEPPPGPLAISRLPEPIPGTPGAVFGTGAPRLDVGTLTVTPLGTPNATLALRLPESGGALTISDILQAPTTDVTFDLGTGGNATGRINVRNLTVLGVGGTAVLEGTVRGLEGTAAASVSVIGPQVEPDYQINECPVGAVNCVLLIVQIPVVTDPLKELGVTTTPDDQDDMDIYVPNVAERDF</sequence>
<protein>
    <recommendedName>
        <fullName evidence="5">Filamentous haemagglutinin FhaB/tRNA nuclease CdiA-like TPS domain-containing protein</fullName>
    </recommendedName>
</protein>
<dbReference type="InterPro" id="IPR012334">
    <property type="entry name" value="Pectin_lyas_fold"/>
</dbReference>
<dbReference type="SMART" id="SM00912">
    <property type="entry name" value="Haemagg_act"/>
    <property type="match status" value="1"/>
</dbReference>
<dbReference type="EMBL" id="QGNA01000001">
    <property type="protein sequence ID" value="PWS38070.1"/>
    <property type="molecule type" value="Genomic_DNA"/>
</dbReference>
<keyword evidence="7" id="KW-1185">Reference proteome</keyword>
<evidence type="ECO:0000256" key="3">
    <source>
        <dbReference type="ARBA" id="ARBA00022729"/>
    </source>
</evidence>
<evidence type="ECO:0000313" key="6">
    <source>
        <dbReference type="EMBL" id="PWS38070.1"/>
    </source>
</evidence>
<dbReference type="Proteomes" id="UP000245765">
    <property type="component" value="Unassembled WGS sequence"/>
</dbReference>
<organism evidence="6 7">
    <name type="scientific">Falsiroseomonas bella</name>
    <dbReference type="NCBI Taxonomy" id="2184016"/>
    <lineage>
        <taxon>Bacteria</taxon>
        <taxon>Pseudomonadati</taxon>
        <taxon>Pseudomonadota</taxon>
        <taxon>Alphaproteobacteria</taxon>
        <taxon>Acetobacterales</taxon>
        <taxon>Roseomonadaceae</taxon>
        <taxon>Falsiroseomonas</taxon>
    </lineage>
</organism>
<dbReference type="GO" id="GO:0005576">
    <property type="term" value="C:extracellular region"/>
    <property type="evidence" value="ECO:0007669"/>
    <property type="project" value="UniProtKB-SubCell"/>
</dbReference>
<evidence type="ECO:0000259" key="5">
    <source>
        <dbReference type="SMART" id="SM00912"/>
    </source>
</evidence>